<evidence type="ECO:0000313" key="6">
    <source>
        <dbReference type="Proteomes" id="UP001060070"/>
    </source>
</evidence>
<dbReference type="InterPro" id="IPR052158">
    <property type="entry name" value="INH-QAR"/>
</dbReference>
<dbReference type="InterPro" id="IPR002818">
    <property type="entry name" value="DJ-1/PfpI"/>
</dbReference>
<dbReference type="InterPro" id="IPR009057">
    <property type="entry name" value="Homeodomain-like_sf"/>
</dbReference>
<dbReference type="PANTHER" id="PTHR43130">
    <property type="entry name" value="ARAC-FAMILY TRANSCRIPTIONAL REGULATOR"/>
    <property type="match status" value="1"/>
</dbReference>
<name>A0AB38TIJ5_9HYPH</name>
<evidence type="ECO:0000259" key="4">
    <source>
        <dbReference type="PROSITE" id="PS01124"/>
    </source>
</evidence>
<evidence type="ECO:0000256" key="3">
    <source>
        <dbReference type="SAM" id="MobiDB-lite"/>
    </source>
</evidence>
<dbReference type="SUPFAM" id="SSF52317">
    <property type="entry name" value="Class I glutamine amidotransferase-like"/>
    <property type="match status" value="1"/>
</dbReference>
<reference evidence="5 6" key="1">
    <citation type="journal article" date="2022" name="Microbiol. Resour. Announc.">
        <title>Complete Genome Sequence of Mesorhizobium ciceri Strain R30, a Rhizobium Used as a Commercial Inoculant for Chickpea in Argentina.</title>
        <authorList>
            <person name="Foresto E."/>
            <person name="Revale S."/>
            <person name="Primo E."/>
            <person name="Nievas F."/>
            <person name="Carezzano E."/>
            <person name="Puente M."/>
            <person name="Alzari P."/>
            <person name="Mart M."/>
            <person name="Ben-Assaya M."/>
            <person name="Mornico D."/>
            <person name="Santoro M."/>
            <person name="Mart F."/>
            <person name="Giordano W."/>
            <person name="Bogino P."/>
        </authorList>
    </citation>
    <scope>NUCLEOTIDE SEQUENCE [LARGE SCALE GENOMIC DNA]</scope>
    <source>
        <strain evidence="5 6">R30</strain>
    </source>
</reference>
<dbReference type="SMART" id="SM00342">
    <property type="entry name" value="HTH_ARAC"/>
    <property type="match status" value="1"/>
</dbReference>
<organism evidence="5 6">
    <name type="scientific">Mesorhizobium ciceri</name>
    <dbReference type="NCBI Taxonomy" id="39645"/>
    <lineage>
        <taxon>Bacteria</taxon>
        <taxon>Pseudomonadati</taxon>
        <taxon>Pseudomonadota</taxon>
        <taxon>Alphaproteobacteria</taxon>
        <taxon>Hyphomicrobiales</taxon>
        <taxon>Phyllobacteriaceae</taxon>
        <taxon>Mesorhizobium</taxon>
    </lineage>
</organism>
<dbReference type="Proteomes" id="UP001060070">
    <property type="component" value="Chromosome"/>
</dbReference>
<dbReference type="GO" id="GO:0003700">
    <property type="term" value="F:DNA-binding transcription factor activity"/>
    <property type="evidence" value="ECO:0007669"/>
    <property type="project" value="InterPro"/>
</dbReference>
<evidence type="ECO:0000313" key="5">
    <source>
        <dbReference type="EMBL" id="UTU54693.1"/>
    </source>
</evidence>
<dbReference type="SUPFAM" id="SSF46689">
    <property type="entry name" value="Homeodomain-like"/>
    <property type="match status" value="2"/>
</dbReference>
<keyword evidence="6" id="KW-1185">Reference proteome</keyword>
<protein>
    <submittedName>
        <fullName evidence="5">GlxA family transcriptional regulator</fullName>
    </submittedName>
</protein>
<dbReference type="Gene3D" id="1.10.10.60">
    <property type="entry name" value="Homeodomain-like"/>
    <property type="match status" value="1"/>
</dbReference>
<dbReference type="RefSeq" id="WP_024501708.1">
    <property type="nucleotide sequence ID" value="NZ_CP088147.1"/>
</dbReference>
<dbReference type="Pfam" id="PF12833">
    <property type="entry name" value="HTH_18"/>
    <property type="match status" value="1"/>
</dbReference>
<keyword evidence="1" id="KW-0805">Transcription regulation</keyword>
<feature type="region of interest" description="Disordered" evidence="3">
    <location>
        <begin position="310"/>
        <end position="341"/>
    </location>
</feature>
<proteinExistence type="predicted"/>
<dbReference type="InterPro" id="IPR018060">
    <property type="entry name" value="HTH_AraC"/>
</dbReference>
<dbReference type="Pfam" id="PF01965">
    <property type="entry name" value="DJ-1_PfpI"/>
    <property type="match status" value="1"/>
</dbReference>
<gene>
    <name evidence="5" type="ORF">LRP29_15415</name>
</gene>
<dbReference type="PANTHER" id="PTHR43130:SF3">
    <property type="entry name" value="HTH-TYPE TRANSCRIPTIONAL REGULATOR RV1931C"/>
    <property type="match status" value="1"/>
</dbReference>
<dbReference type="AlphaFoldDB" id="A0AB38TIJ5"/>
<dbReference type="GO" id="GO:0043565">
    <property type="term" value="F:sequence-specific DNA binding"/>
    <property type="evidence" value="ECO:0007669"/>
    <property type="project" value="InterPro"/>
</dbReference>
<accession>A0AB38TIJ5</accession>
<sequence>MRRHVAVVVHPGFQLLDAAGPTTVFEIAERCRPDSYELVLLSPGGGGVESSSGLKLLTRPLRDGPFDTVIVSGGEIIRSIEAMEEIVAWLRRVPARRTTSVCTGAYLLARAGLLDGRRATTHWASSHDFHRRYPKVRLDAERIFIRDGDIWTSAGISAGIDLALALVEDDLGAEVARRTAQQIVMHQRRPGGQSQFSAFVELGGRTGRFAALIEWVRANLAEPLTVECLADHAAMSPRNFARAFTSETGVTPAKAVERMRLETARTAIETSHLPLERIAETAGFGDPGRMRRAFLRTLGQPPQAFRAAAEHRELHSGRPSSGSAGLRAVPVHKRTKANERT</sequence>
<evidence type="ECO:0000256" key="1">
    <source>
        <dbReference type="ARBA" id="ARBA00023015"/>
    </source>
</evidence>
<dbReference type="Gene3D" id="3.40.50.880">
    <property type="match status" value="1"/>
</dbReference>
<dbReference type="InterPro" id="IPR029062">
    <property type="entry name" value="Class_I_gatase-like"/>
</dbReference>
<feature type="domain" description="HTH araC/xylS-type" evidence="4">
    <location>
        <begin position="210"/>
        <end position="308"/>
    </location>
</feature>
<evidence type="ECO:0000256" key="2">
    <source>
        <dbReference type="ARBA" id="ARBA00023163"/>
    </source>
</evidence>
<dbReference type="CDD" id="cd03137">
    <property type="entry name" value="GATase1_AraC_1"/>
    <property type="match status" value="1"/>
</dbReference>
<keyword evidence="2" id="KW-0804">Transcription</keyword>
<dbReference type="EMBL" id="CP088147">
    <property type="protein sequence ID" value="UTU54693.1"/>
    <property type="molecule type" value="Genomic_DNA"/>
</dbReference>
<dbReference type="PROSITE" id="PS01124">
    <property type="entry name" value="HTH_ARAC_FAMILY_2"/>
    <property type="match status" value="1"/>
</dbReference>